<sequence>MSDYQPFFNKVKHALKELEIKRARGLHDYNVFSVLMSESDEVRHSKILHSFLDTMGEHYQKDLFLKAFLKVCHLESFGFNSIDTKIVEKEVTTNGSRRMDLFLSDGFKHIILENKIYAGDCDNQISDYILGVVKDYQVNDAQDICVLYLTKEERLPSQNSLGDFKLDESNTKLFYKGDKLKLENLEQGILFKELIEQKMSADDKIKWVVSSSCAAQDFNKKIVNCLEIKLNNEKMRFLLETGNFFDVYFGIVGCETLKGKHEQIKKI</sequence>
<dbReference type="KEGG" id="hce:HCW_01940"/>
<keyword evidence="2" id="KW-1185">Reference proteome</keyword>
<organism evidence="1 2">
    <name type="scientific">Helicobacter cetorum (strain ATCC BAA-429 / MIT 00-7128)</name>
    <dbReference type="NCBI Taxonomy" id="182217"/>
    <lineage>
        <taxon>Bacteria</taxon>
        <taxon>Pseudomonadati</taxon>
        <taxon>Campylobacterota</taxon>
        <taxon>Epsilonproteobacteria</taxon>
        <taxon>Campylobacterales</taxon>
        <taxon>Helicobacteraceae</taxon>
        <taxon>Helicobacter</taxon>
    </lineage>
</organism>
<dbReference type="RefSeq" id="WP_014660545.1">
    <property type="nucleotide sequence ID" value="NC_017737.1"/>
</dbReference>
<dbReference type="EMBL" id="CP003479">
    <property type="protein sequence ID" value="AFI03673.1"/>
    <property type="molecule type" value="Genomic_DNA"/>
</dbReference>
<gene>
    <name evidence="1" type="ordered locus">HCW_01940</name>
</gene>
<protein>
    <submittedName>
        <fullName evidence="1">Uncharacterized protein</fullName>
    </submittedName>
</protein>
<dbReference type="Proteomes" id="UP000005010">
    <property type="component" value="Chromosome"/>
</dbReference>
<evidence type="ECO:0000313" key="2">
    <source>
        <dbReference type="Proteomes" id="UP000005010"/>
    </source>
</evidence>
<dbReference type="PATRIC" id="fig|182217.3.peg.403"/>
<dbReference type="InterPro" id="IPR029470">
    <property type="entry name" value="PDDEXK_4"/>
</dbReference>
<proteinExistence type="predicted"/>
<accession>I0EL54</accession>
<dbReference type="STRING" id="182217.HCW_01940"/>
<dbReference type="Pfam" id="PF14281">
    <property type="entry name" value="PDDEXK_4"/>
    <property type="match status" value="1"/>
</dbReference>
<dbReference type="HOGENOM" id="CLU_1041183_0_0_7"/>
<reference evidence="2" key="1">
    <citation type="submission" date="2012-04" db="EMBL/GenBank/DDBJ databases">
        <title>Complete genome sequence of Helicobacter cetorum strain MIT 00-7128.</title>
        <authorList>
            <person name="Kersulyte D."/>
            <person name="Berg D.E."/>
        </authorList>
    </citation>
    <scope>NUCLEOTIDE SEQUENCE [LARGE SCALE GENOMIC DNA]</scope>
    <source>
        <strain evidence="2">MIT 00-7128</strain>
    </source>
</reference>
<evidence type="ECO:0000313" key="1">
    <source>
        <dbReference type="EMBL" id="AFI03673.1"/>
    </source>
</evidence>
<name>I0EL54_HELC0</name>
<dbReference type="AlphaFoldDB" id="I0EL54"/>